<dbReference type="EMBL" id="JANQDX010000015">
    <property type="protein sequence ID" value="KAL0911687.1"/>
    <property type="molecule type" value="Genomic_DNA"/>
</dbReference>
<dbReference type="GO" id="GO:0005576">
    <property type="term" value="C:extracellular region"/>
    <property type="evidence" value="ECO:0007669"/>
    <property type="project" value="UniProtKB-SubCell"/>
</dbReference>
<dbReference type="PANTHER" id="PTHR32411">
    <property type="entry name" value="CYSTEINE-RICH REPEAT SECRETORY PROTEIN 38-RELATED"/>
    <property type="match status" value="1"/>
</dbReference>
<dbReference type="PROSITE" id="PS51473">
    <property type="entry name" value="GNK2"/>
    <property type="match status" value="2"/>
</dbReference>
<feature type="domain" description="Gnk2-homologous" evidence="7">
    <location>
        <begin position="39"/>
        <end position="142"/>
    </location>
</feature>
<dbReference type="AlphaFoldDB" id="A0ABD0UFY9"/>
<feature type="region of interest" description="Disordered" evidence="6">
    <location>
        <begin position="57"/>
        <end position="81"/>
    </location>
</feature>
<evidence type="ECO:0000256" key="2">
    <source>
        <dbReference type="ARBA" id="ARBA00022525"/>
    </source>
</evidence>
<evidence type="ECO:0000256" key="4">
    <source>
        <dbReference type="ARBA" id="ARBA00022737"/>
    </source>
</evidence>
<dbReference type="CDD" id="cd23509">
    <property type="entry name" value="Gnk2-like"/>
    <property type="match status" value="2"/>
</dbReference>
<keyword evidence="2" id="KW-0964">Secreted</keyword>
<keyword evidence="4" id="KW-0677">Repeat</keyword>
<proteinExistence type="inferred from homology"/>
<evidence type="ECO:0000259" key="7">
    <source>
        <dbReference type="PROSITE" id="PS51473"/>
    </source>
</evidence>
<feature type="compositionally biased region" description="Pro residues" evidence="6">
    <location>
        <begin position="22"/>
        <end position="36"/>
    </location>
</feature>
<comment type="caution">
    <text evidence="8">The sequence shown here is derived from an EMBL/GenBank/DDBJ whole genome shotgun (WGS) entry which is preliminary data.</text>
</comment>
<evidence type="ECO:0000313" key="8">
    <source>
        <dbReference type="EMBL" id="KAL0911687.1"/>
    </source>
</evidence>
<dbReference type="FunFam" id="3.30.430.20:FF:000002">
    <property type="entry name" value="Cysteine-rich receptor-like protein kinase 10"/>
    <property type="match status" value="1"/>
</dbReference>
<dbReference type="InterPro" id="IPR038408">
    <property type="entry name" value="GNK2_sf"/>
</dbReference>
<feature type="region of interest" description="Disordered" evidence="6">
    <location>
        <begin position="19"/>
        <end position="42"/>
    </location>
</feature>
<evidence type="ECO:0000256" key="6">
    <source>
        <dbReference type="SAM" id="MobiDB-lite"/>
    </source>
</evidence>
<accession>A0ABD0UFY9</accession>
<sequence length="275" mass="30960">MYSHESALIAGIYYGIHRQRQIPPPPPAPTPPPSPRPLRRPHHPLLRRKHLHYLHQSPASQHQLRPLRPRKKNPQSGFAISSHGHLSTTIYGLTRCRGDIPADVCSSCITDAATQLPSLCPNRTDARIWYEYCFLRYDSDDFLGKSDTSYAVIVYNVENATDPVRFNEAVKELMGRVDEAAVRSSKSFGWGVTAFTNNVTVRGMAQCTRDLSPEVCRECLASAVGLFPDYCSYRKGCRVLYSSCVVRYEIYDFLFQTDSSSGSAGDLLRKRMILS</sequence>
<protein>
    <recommendedName>
        <fullName evidence="7">Gnk2-homologous domain-containing protein</fullName>
    </recommendedName>
</protein>
<dbReference type="Proteomes" id="UP001552299">
    <property type="component" value="Unassembled WGS sequence"/>
</dbReference>
<evidence type="ECO:0000256" key="5">
    <source>
        <dbReference type="ARBA" id="ARBA00038515"/>
    </source>
</evidence>
<comment type="subcellular location">
    <subcellularLocation>
        <location evidence="1">Secreted</location>
    </subcellularLocation>
</comment>
<dbReference type="PANTHER" id="PTHR32411:SF55">
    <property type="entry name" value="CYSTEINE-RICH REPEAT SECRETORY PROTEIN 55"/>
    <property type="match status" value="1"/>
</dbReference>
<keyword evidence="9" id="KW-1185">Reference proteome</keyword>
<evidence type="ECO:0000256" key="3">
    <source>
        <dbReference type="ARBA" id="ARBA00022729"/>
    </source>
</evidence>
<feature type="domain" description="Gnk2-homologous" evidence="7">
    <location>
        <begin position="148"/>
        <end position="253"/>
    </location>
</feature>
<dbReference type="Gene3D" id="3.30.430.20">
    <property type="entry name" value="Gnk2 domain, C-X8-C-X2-C motif"/>
    <property type="match status" value="2"/>
</dbReference>
<keyword evidence="3" id="KW-0732">Signal</keyword>
<evidence type="ECO:0000313" key="9">
    <source>
        <dbReference type="Proteomes" id="UP001552299"/>
    </source>
</evidence>
<evidence type="ECO:0000256" key="1">
    <source>
        <dbReference type="ARBA" id="ARBA00004613"/>
    </source>
</evidence>
<dbReference type="InterPro" id="IPR002902">
    <property type="entry name" value="GNK2"/>
</dbReference>
<gene>
    <name evidence="8" type="ORF">M5K25_019842</name>
</gene>
<name>A0ABD0UFY9_DENTH</name>
<reference evidence="8 9" key="1">
    <citation type="journal article" date="2024" name="Plant Biotechnol. J.">
        <title>Dendrobium thyrsiflorum genome and its molecular insights into genes involved in important horticultural traits.</title>
        <authorList>
            <person name="Chen B."/>
            <person name="Wang J.Y."/>
            <person name="Zheng P.J."/>
            <person name="Li K.L."/>
            <person name="Liang Y.M."/>
            <person name="Chen X.F."/>
            <person name="Zhang C."/>
            <person name="Zhao X."/>
            <person name="He X."/>
            <person name="Zhang G.Q."/>
            <person name="Liu Z.J."/>
            <person name="Xu Q."/>
        </authorList>
    </citation>
    <scope>NUCLEOTIDE SEQUENCE [LARGE SCALE GENOMIC DNA]</scope>
    <source>
        <strain evidence="8">GZMU011</strain>
    </source>
</reference>
<comment type="similarity">
    <text evidence="5">Belongs to the cysteine-rich repeat secretory protein family.</text>
</comment>
<organism evidence="8 9">
    <name type="scientific">Dendrobium thyrsiflorum</name>
    <name type="common">Pinecone-like raceme dendrobium</name>
    <name type="synonym">Orchid</name>
    <dbReference type="NCBI Taxonomy" id="117978"/>
    <lineage>
        <taxon>Eukaryota</taxon>
        <taxon>Viridiplantae</taxon>
        <taxon>Streptophyta</taxon>
        <taxon>Embryophyta</taxon>
        <taxon>Tracheophyta</taxon>
        <taxon>Spermatophyta</taxon>
        <taxon>Magnoliopsida</taxon>
        <taxon>Liliopsida</taxon>
        <taxon>Asparagales</taxon>
        <taxon>Orchidaceae</taxon>
        <taxon>Epidendroideae</taxon>
        <taxon>Malaxideae</taxon>
        <taxon>Dendrobiinae</taxon>
        <taxon>Dendrobium</taxon>
    </lineage>
</organism>
<dbReference type="Pfam" id="PF01657">
    <property type="entry name" value="Stress-antifung"/>
    <property type="match status" value="2"/>
</dbReference>
<dbReference type="InterPro" id="IPR050581">
    <property type="entry name" value="CRR_secretory_protein"/>
</dbReference>